<dbReference type="OrthoDB" id="112250at2"/>
<dbReference type="HOGENOM" id="CLU_620644_0_0_4"/>
<name>B2JTP4_PARP8</name>
<sequence>MNDKRSPPPSADYVPGSSSVYGLARDVSVCQRLLSFAAQHGIEIQEKHLSAVGRAVDARSKNVWIAVDIASFYEAYAAISKAVSPVTRETLSRRAPTMAQRSMWRYGCIAAFIAVLVIALSCLMLIFNQFTADIDKQVESNDKLALSIHDETQAFILQVWDSRESLNDKEHASDHLVNSQMARELKENIQKFAISMRQLYSDIDGLNRVMNFLGYLRFDKKTEIWQRDEYMGNCYTKDVGMVEPVTNQDTNFWMCSADGLRANLEIKLPLLHVGTTDVPDDPPIPHARPAPRPPLDQVQEGFQKIAVYQDVREIALKLKADANNFGGSVVGFVLPVLYAALGACAAVLRRIWSETGTSTYHLRKSPIVNLAQIATAVIIGITIGLFTSFLEGSKSLPPLALAFVAGYGVDKFFEFIERVVGAILPSEKPSSSPEPELSKGK</sequence>
<keyword evidence="1" id="KW-1133">Transmembrane helix</keyword>
<geneLocation type="plasmid" evidence="2 3">
    <name>pBPHY01</name>
</geneLocation>
<keyword evidence="1" id="KW-0472">Membrane</keyword>
<feature type="transmembrane region" description="Helical" evidence="1">
    <location>
        <begin position="325"/>
        <end position="348"/>
    </location>
</feature>
<dbReference type="KEGG" id="bph:Bphy_6937"/>
<feature type="transmembrane region" description="Helical" evidence="1">
    <location>
        <begin position="103"/>
        <end position="127"/>
    </location>
</feature>
<evidence type="ECO:0008006" key="4">
    <source>
        <dbReference type="Google" id="ProtNLM"/>
    </source>
</evidence>
<feature type="transmembrane region" description="Helical" evidence="1">
    <location>
        <begin position="369"/>
        <end position="390"/>
    </location>
</feature>
<keyword evidence="1" id="KW-0812">Transmembrane</keyword>
<keyword evidence="3" id="KW-1185">Reference proteome</keyword>
<evidence type="ECO:0000256" key="1">
    <source>
        <dbReference type="SAM" id="Phobius"/>
    </source>
</evidence>
<dbReference type="Proteomes" id="UP000001192">
    <property type="component" value="Plasmid pBPHY01"/>
</dbReference>
<evidence type="ECO:0000313" key="2">
    <source>
        <dbReference type="EMBL" id="ACC75947.1"/>
    </source>
</evidence>
<keyword evidence="2" id="KW-0614">Plasmid</keyword>
<evidence type="ECO:0000313" key="3">
    <source>
        <dbReference type="Proteomes" id="UP000001192"/>
    </source>
</evidence>
<dbReference type="EMBL" id="CP001045">
    <property type="protein sequence ID" value="ACC75947.1"/>
    <property type="molecule type" value="Genomic_DNA"/>
</dbReference>
<gene>
    <name evidence="2" type="ordered locus">Bphy_6937</name>
</gene>
<proteinExistence type="predicted"/>
<reference evidence="3" key="1">
    <citation type="journal article" date="2014" name="Stand. Genomic Sci.">
        <title>Complete genome sequence of Burkholderia phymatum STM815(T), a broad host range and efficient nitrogen-fixing symbiont of Mimosa species.</title>
        <authorList>
            <person name="Moulin L."/>
            <person name="Klonowska A."/>
            <person name="Caroline B."/>
            <person name="Booth K."/>
            <person name="Vriezen J.A."/>
            <person name="Melkonian R."/>
            <person name="James E.K."/>
            <person name="Young J.P."/>
            <person name="Bena G."/>
            <person name="Hauser L."/>
            <person name="Land M."/>
            <person name="Kyrpides N."/>
            <person name="Bruce D."/>
            <person name="Chain P."/>
            <person name="Copeland A."/>
            <person name="Pitluck S."/>
            <person name="Woyke T."/>
            <person name="Lizotte-Waniewski M."/>
            <person name="Bristow J."/>
            <person name="Riley M."/>
        </authorList>
    </citation>
    <scope>NUCLEOTIDE SEQUENCE [LARGE SCALE GENOMIC DNA]</scope>
    <source>
        <strain evidence="3">DSM 17167 / CIP 108236 / LMG 21445 / STM815</strain>
        <plasmid evidence="3">Plasmid pBPHY01</plasmid>
    </source>
</reference>
<dbReference type="AlphaFoldDB" id="B2JTP4"/>
<accession>B2JTP4</accession>
<organism evidence="2 3">
    <name type="scientific">Paraburkholderia phymatum (strain DSM 17167 / CIP 108236 / LMG 21445 / STM815)</name>
    <name type="common">Burkholderia phymatum</name>
    <dbReference type="NCBI Taxonomy" id="391038"/>
    <lineage>
        <taxon>Bacteria</taxon>
        <taxon>Pseudomonadati</taxon>
        <taxon>Pseudomonadota</taxon>
        <taxon>Betaproteobacteria</taxon>
        <taxon>Burkholderiales</taxon>
        <taxon>Burkholderiaceae</taxon>
        <taxon>Paraburkholderia</taxon>
    </lineage>
</organism>
<dbReference type="RefSeq" id="WP_012406106.1">
    <property type="nucleotide sequence ID" value="NC_010625.1"/>
</dbReference>
<protein>
    <recommendedName>
        <fullName evidence="4">Transmembrane protein</fullName>
    </recommendedName>
</protein>